<reference evidence="1" key="1">
    <citation type="submission" date="2015-12" db="EMBL/GenBank/DDBJ databases">
        <title>De novo transcriptome assembly of four potential Pierce s Disease insect vectors from Arizona vineyards.</title>
        <authorList>
            <person name="Tassone E.E."/>
        </authorList>
    </citation>
    <scope>NUCLEOTIDE SEQUENCE</scope>
</reference>
<name>A0A1B6E8K0_9HEMI</name>
<dbReference type="PANTHER" id="PTHR14540:SF2">
    <property type="entry name" value="INTEGRATOR COMPLEX SUBUNIT 15"/>
    <property type="match status" value="1"/>
</dbReference>
<accession>A0A1B6E8K0</accession>
<dbReference type="EMBL" id="GEDC01003052">
    <property type="protein sequence ID" value="JAS34246.1"/>
    <property type="molecule type" value="Transcribed_RNA"/>
</dbReference>
<dbReference type="InterPro" id="IPR027844">
    <property type="entry name" value="INTS15"/>
</dbReference>
<sequence>MALSLNPKELKNSLRKKDFPASTRYALSQIEMICSANFGRPQSLHNTDLASELIAEFVFYEIDRRGMRNHEKPTHIHQLRLLTIFCDFFSVPTIDEASKNAVFMLLFTSTNQERAKLLVKLVSLAMHVGNSQVLRATGVQMQQLSCTSQYSLQLAQAVVSDFIILLPDAASKLKDMPKISPLFTANFLTAITEMYFNTESTDLKPPPKILLEVITQWVENYNNVCTAALSENLQPALPTGAIPMPAITPYAGLIKWCVLSPLYETDPEVNRLYSTLHLCLLNSLFKHDWNQNEGNLISVQALTAIIHLINQKQCNEEQKEKSIVKLAQIISVALFAKSIYGNMQELGIQLNTLAWNRLVQIIFKEHHLDQAIHPC</sequence>
<dbReference type="Pfam" id="PF14964">
    <property type="entry name" value="INTS15"/>
    <property type="match status" value="1"/>
</dbReference>
<dbReference type="AlphaFoldDB" id="A0A1B6E8K0"/>
<protein>
    <submittedName>
        <fullName evidence="1">Uncharacterized protein</fullName>
    </submittedName>
</protein>
<evidence type="ECO:0000313" key="1">
    <source>
        <dbReference type="EMBL" id="JAS34246.1"/>
    </source>
</evidence>
<gene>
    <name evidence="1" type="ORF">g.16133</name>
</gene>
<proteinExistence type="predicted"/>
<dbReference type="PANTHER" id="PTHR14540">
    <property type="entry name" value="INTEGRATOR COMPLEX SUBUNIT 15"/>
    <property type="match status" value="1"/>
</dbReference>
<organism evidence="1">
    <name type="scientific">Clastoptera arizonana</name>
    <name type="common">Arizona spittle bug</name>
    <dbReference type="NCBI Taxonomy" id="38151"/>
    <lineage>
        <taxon>Eukaryota</taxon>
        <taxon>Metazoa</taxon>
        <taxon>Ecdysozoa</taxon>
        <taxon>Arthropoda</taxon>
        <taxon>Hexapoda</taxon>
        <taxon>Insecta</taxon>
        <taxon>Pterygota</taxon>
        <taxon>Neoptera</taxon>
        <taxon>Paraneoptera</taxon>
        <taxon>Hemiptera</taxon>
        <taxon>Auchenorrhyncha</taxon>
        <taxon>Cercopoidea</taxon>
        <taxon>Clastopteridae</taxon>
        <taxon>Clastoptera</taxon>
    </lineage>
</organism>